<keyword evidence="2" id="KW-0067">ATP-binding</keyword>
<dbReference type="InterPro" id="IPR027417">
    <property type="entry name" value="P-loop_NTPase"/>
</dbReference>
<evidence type="ECO:0000313" key="3">
    <source>
        <dbReference type="Proteomes" id="UP000272924"/>
    </source>
</evidence>
<dbReference type="GO" id="GO:0004386">
    <property type="term" value="F:helicase activity"/>
    <property type="evidence" value="ECO:0007669"/>
    <property type="project" value="UniProtKB-KW"/>
</dbReference>
<keyword evidence="2" id="KW-0347">Helicase</keyword>
<dbReference type="Proteomes" id="UP000272924">
    <property type="component" value="Chromosome"/>
</dbReference>
<name>A0A3S9MP62_9STRE</name>
<accession>A0A3S9MP62</accession>
<dbReference type="InterPro" id="IPR006555">
    <property type="entry name" value="ATP-dep_Helicase_C"/>
</dbReference>
<dbReference type="GO" id="GO:0016818">
    <property type="term" value="F:hydrolase activity, acting on acid anhydrides, in phosphorus-containing anhydrides"/>
    <property type="evidence" value="ECO:0007669"/>
    <property type="project" value="InterPro"/>
</dbReference>
<dbReference type="Gene3D" id="3.40.50.300">
    <property type="entry name" value="P-loop containing nucleotide triphosphate hydrolases"/>
    <property type="match status" value="2"/>
</dbReference>
<keyword evidence="2" id="KW-0378">Hydrolase</keyword>
<dbReference type="Pfam" id="PF13307">
    <property type="entry name" value="Helicase_C_2"/>
    <property type="match status" value="1"/>
</dbReference>
<protein>
    <submittedName>
        <fullName evidence="2">DEAD/DEAH box helicase</fullName>
    </submittedName>
</protein>
<dbReference type="EMBL" id="CP034543">
    <property type="protein sequence ID" value="AZQ41015.1"/>
    <property type="molecule type" value="Genomic_DNA"/>
</dbReference>
<dbReference type="RefSeq" id="WP_126466359.1">
    <property type="nucleotide sequence ID" value="NZ_CP034543.1"/>
</dbReference>
<feature type="domain" description="Helicase ATP-binding" evidence="1">
    <location>
        <begin position="48"/>
        <end position="316"/>
    </location>
</feature>
<dbReference type="SMART" id="SM00487">
    <property type="entry name" value="DEXDc"/>
    <property type="match status" value="1"/>
</dbReference>
<evidence type="ECO:0000259" key="1">
    <source>
        <dbReference type="PROSITE" id="PS51192"/>
    </source>
</evidence>
<dbReference type="AlphaFoldDB" id="A0A3S9MP62"/>
<keyword evidence="3" id="KW-1185">Reference proteome</keyword>
<dbReference type="KEGG" id="spei:EHW89_00305"/>
<dbReference type="GO" id="GO:0003676">
    <property type="term" value="F:nucleic acid binding"/>
    <property type="evidence" value="ECO:0007669"/>
    <property type="project" value="InterPro"/>
</dbReference>
<dbReference type="InterPro" id="IPR014001">
    <property type="entry name" value="Helicase_ATP-bd"/>
</dbReference>
<dbReference type="Pfam" id="PF00270">
    <property type="entry name" value="DEAD"/>
    <property type="match status" value="1"/>
</dbReference>
<gene>
    <name evidence="2" type="ORF">EHW89_00305</name>
</gene>
<dbReference type="GO" id="GO:0006139">
    <property type="term" value="P:nucleobase-containing compound metabolic process"/>
    <property type="evidence" value="ECO:0007669"/>
    <property type="project" value="InterPro"/>
</dbReference>
<dbReference type="SMART" id="SM00491">
    <property type="entry name" value="HELICc2"/>
    <property type="match status" value="1"/>
</dbReference>
<dbReference type="GO" id="GO:0005524">
    <property type="term" value="F:ATP binding"/>
    <property type="evidence" value="ECO:0007669"/>
    <property type="project" value="InterPro"/>
</dbReference>
<sequence length="839" mass="96705">MGIDDLIFNSSSNSKRETFEPIQIFNYLDKKDGFGYLRTNQADFLRDWNTRRSERDIVGIMHTGAGKTLVGLLMLRSKLVEEKKPAIYLCPTNQLVKQTIKQAECYGIEVCEVGSNNRLPIEFLNSEQILVTTFSKVFNGKSIFGVKNFSNSSDIEEIGSILIDDAHSCVDYARQASTIVIERESGAFDKIFNLFSKEIKNQSYGKHNAICRQENSVSVQIPYWEWLSNIDNIRQILEEHFSIDGMKQFEYRMVIELLKFSRCYISGKSIEITPKYCPVEQIPSFFKANHRYILSATINEKDLIEELGIEQEAVENPIVTNSYVEDVGERMILAPTKYHKDINDSWIRKWIYTKCKQENYGLVVIVPSNSSIATEEWRSLGATIVDNSNYEEVLEEINSGVRKQVVLVNRYEGVDFPGDKSHFLILDGLPEFSTNRDRAVSTTSQDENWKLKIVQKIEQGLGRTVRSNSDYSVVLLLGNKLVNFVSLKSNIMYFSLATQVQLGISNDMVSDKFESVEDAIGEIAKSINYCLARTPQWVQYAKTKLSSIDVSNIKNKDVSNIHEEYTSYKDYIKENYESAIAKLDKLKDKSKTDIAELGRIYQEEAEVKYCCGDISNSQNLQKLAVENWDYALKPQLNKYQKVIKNRDVVKKSYDFIKNFGDKDSLNKFIDDIIKNLRYSNDVSSNLFEKAIENLGKLIGLHSIRPERINNDGGPDNLWLSNNFQFIIECKNRETNSINKGDVEQLLHSQQWFLNNYGNGYTQKLILFHSDDSKEREVQPSENMYIVSNAKLYKLKDNIERLKQFLYQNFNDLSETVLQTFLQECKLNINQFESNYLTKL</sequence>
<organism evidence="2 3">
    <name type="scientific">Streptococcus periodonticum</name>
    <dbReference type="NCBI Taxonomy" id="2490633"/>
    <lineage>
        <taxon>Bacteria</taxon>
        <taxon>Bacillati</taxon>
        <taxon>Bacillota</taxon>
        <taxon>Bacilli</taxon>
        <taxon>Lactobacillales</taxon>
        <taxon>Streptococcaceae</taxon>
        <taxon>Streptococcus</taxon>
    </lineage>
</organism>
<evidence type="ECO:0000313" key="2">
    <source>
        <dbReference type="EMBL" id="AZQ41015.1"/>
    </source>
</evidence>
<dbReference type="PROSITE" id="PS51192">
    <property type="entry name" value="HELICASE_ATP_BIND_1"/>
    <property type="match status" value="1"/>
</dbReference>
<dbReference type="InterPro" id="IPR011545">
    <property type="entry name" value="DEAD/DEAH_box_helicase_dom"/>
</dbReference>
<keyword evidence="2" id="KW-0547">Nucleotide-binding</keyword>
<dbReference type="SUPFAM" id="SSF52540">
    <property type="entry name" value="P-loop containing nucleoside triphosphate hydrolases"/>
    <property type="match status" value="2"/>
</dbReference>
<reference evidence="3" key="1">
    <citation type="submission" date="2018-12" db="EMBL/GenBank/DDBJ databases">
        <title>Genome sequencing of Streptococcus sp. KCOM 2412 (= ChDC F135).</title>
        <authorList>
            <person name="Kook J.-K."/>
            <person name="Park S.-N."/>
            <person name="Lim Y.K."/>
        </authorList>
    </citation>
    <scope>NUCLEOTIDE SEQUENCE [LARGE SCALE GENOMIC DNA]</scope>
    <source>
        <strain evidence="3">KCOM 2412</strain>
    </source>
</reference>
<proteinExistence type="predicted"/>